<dbReference type="EMBL" id="UINC01029449">
    <property type="protein sequence ID" value="SVB12177.1"/>
    <property type="molecule type" value="Genomic_DNA"/>
</dbReference>
<evidence type="ECO:0000313" key="1">
    <source>
        <dbReference type="EMBL" id="SVB12177.1"/>
    </source>
</evidence>
<name>A0A382BG69_9ZZZZ</name>
<dbReference type="AlphaFoldDB" id="A0A382BG69"/>
<gene>
    <name evidence="1" type="ORF">METZ01_LOCUS165031</name>
</gene>
<proteinExistence type="predicted"/>
<accession>A0A382BG69</accession>
<reference evidence="1" key="1">
    <citation type="submission" date="2018-05" db="EMBL/GenBank/DDBJ databases">
        <authorList>
            <person name="Lanie J.A."/>
            <person name="Ng W.-L."/>
            <person name="Kazmierczak K.M."/>
            <person name="Andrzejewski T.M."/>
            <person name="Davidsen T.M."/>
            <person name="Wayne K.J."/>
            <person name="Tettelin H."/>
            <person name="Glass J.I."/>
            <person name="Rusch D."/>
            <person name="Podicherti R."/>
            <person name="Tsui H.-C.T."/>
            <person name="Winkler M.E."/>
        </authorList>
    </citation>
    <scope>NUCLEOTIDE SEQUENCE</scope>
</reference>
<organism evidence="1">
    <name type="scientific">marine metagenome</name>
    <dbReference type="NCBI Taxonomy" id="408172"/>
    <lineage>
        <taxon>unclassified sequences</taxon>
        <taxon>metagenomes</taxon>
        <taxon>ecological metagenomes</taxon>
    </lineage>
</organism>
<sequence length="33" mass="3704">MMQKALPIVFLYSYPEDTRFSVMKHIKAGTGGS</sequence>
<protein>
    <submittedName>
        <fullName evidence="1">Uncharacterized protein</fullName>
    </submittedName>
</protein>